<dbReference type="EMBL" id="HBIM01000724">
    <property type="protein sequence ID" value="CAE0402336.1"/>
    <property type="molecule type" value="Transcribed_RNA"/>
</dbReference>
<proteinExistence type="predicted"/>
<feature type="domain" description="DUF6824" evidence="2">
    <location>
        <begin position="2"/>
        <end position="48"/>
    </location>
</feature>
<feature type="region of interest" description="Disordered" evidence="1">
    <location>
        <begin position="77"/>
        <end position="114"/>
    </location>
</feature>
<feature type="region of interest" description="Disordered" evidence="1">
    <location>
        <begin position="414"/>
        <end position="434"/>
    </location>
</feature>
<reference evidence="3" key="1">
    <citation type="submission" date="2021-01" db="EMBL/GenBank/DDBJ databases">
        <authorList>
            <person name="Corre E."/>
            <person name="Pelletier E."/>
            <person name="Niang G."/>
            <person name="Scheremetjew M."/>
            <person name="Finn R."/>
            <person name="Kale V."/>
            <person name="Holt S."/>
            <person name="Cochrane G."/>
            <person name="Meng A."/>
            <person name="Brown T."/>
            <person name="Cohen L."/>
        </authorList>
    </citation>
    <scope>NUCLEOTIDE SEQUENCE</scope>
    <source>
        <strain evidence="3">CCMP127</strain>
    </source>
</reference>
<organism evidence="3">
    <name type="scientific">Amphora coffeiformis</name>
    <dbReference type="NCBI Taxonomy" id="265554"/>
    <lineage>
        <taxon>Eukaryota</taxon>
        <taxon>Sar</taxon>
        <taxon>Stramenopiles</taxon>
        <taxon>Ochrophyta</taxon>
        <taxon>Bacillariophyta</taxon>
        <taxon>Bacillariophyceae</taxon>
        <taxon>Bacillariophycidae</taxon>
        <taxon>Thalassiophysales</taxon>
        <taxon>Catenulaceae</taxon>
        <taxon>Amphora</taxon>
    </lineage>
</organism>
<name>A0A7S3KXP0_9STRA</name>
<protein>
    <recommendedName>
        <fullName evidence="2">DUF6824 domain-containing protein</fullName>
    </recommendedName>
</protein>
<evidence type="ECO:0000256" key="1">
    <source>
        <dbReference type="SAM" id="MobiDB-lite"/>
    </source>
</evidence>
<dbReference type="Pfam" id="PF20710">
    <property type="entry name" value="DUF6824"/>
    <property type="match status" value="1"/>
</dbReference>
<feature type="region of interest" description="Disordered" evidence="1">
    <location>
        <begin position="282"/>
        <end position="317"/>
    </location>
</feature>
<evidence type="ECO:0000259" key="2">
    <source>
        <dbReference type="Pfam" id="PF20710"/>
    </source>
</evidence>
<dbReference type="AlphaFoldDB" id="A0A7S3KXP0"/>
<feature type="compositionally biased region" description="Basic residues" evidence="1">
    <location>
        <begin position="96"/>
        <end position="111"/>
    </location>
</feature>
<sequence length="462" mass="50265">MAISRSIVDAVRSMKPPGRFLDKDPETGLWHDIGDRKAIEKTSQALRDGAADLRKQLSQDLGDPDFLNAVFETDNAKNNMDSINSGSNHSKEKAKPVKAKPPIKKGHRRTKSNPNTLEEKKKIFIKKQQNAGLVEHMREGAISPRTSIGSLPSSPLAGRPTFGRAASFDYVHASPYPGSPPPSNHMGSPYPRHTVSGTTLKCASFDSAQRAHSWQYTGRRSGHPPLSPSSMRGRHPLSPPGSYARPPISPVQKPAWSPGGYGRPSPPFRSWRASPSPYGYSPGELSVPTLGRKSSGASSPRVPLSPMRPSSTGAQENALYRPPPIMRAGSAEDFVPPLSPGSWTKPKTEKIIVAKSMKEANSTEMEVDDDDDAKYQSPNCTLFGAMFGGCFMMDTERSNVEVVLSRDKGETIEINPADEDNQSQRSISPLPFRRNESESSAANFFNALLQLPIAPCAPQDVE</sequence>
<evidence type="ECO:0000313" key="3">
    <source>
        <dbReference type="EMBL" id="CAE0402336.1"/>
    </source>
</evidence>
<accession>A0A7S3KXP0</accession>
<feature type="region of interest" description="Disordered" evidence="1">
    <location>
        <begin position="213"/>
        <end position="262"/>
    </location>
</feature>
<feature type="compositionally biased region" description="Polar residues" evidence="1">
    <location>
        <begin position="77"/>
        <end position="88"/>
    </location>
</feature>
<dbReference type="InterPro" id="IPR049227">
    <property type="entry name" value="DUF6824"/>
</dbReference>
<gene>
    <name evidence="3" type="ORF">ACOF00016_LOCUS629</name>
</gene>